<reference evidence="14" key="1">
    <citation type="submission" date="2021-07" db="EMBL/GenBank/DDBJ databases">
        <authorList>
            <person name="Fernandez M."/>
            <person name="Pereira P."/>
            <person name="Torres Tejerizo G.A."/>
            <person name="Gonzalez P."/>
            <person name="Agostini E."/>
        </authorList>
    </citation>
    <scope>NUCLEOTIDE SEQUENCE</scope>
    <source>
        <strain evidence="14">SFC 500-1A</strain>
    </source>
</reference>
<feature type="domain" description="Secretin/TonB short N-terminal" evidence="13">
    <location>
        <begin position="64"/>
        <end position="115"/>
    </location>
</feature>
<dbReference type="RefSeq" id="WP_234622875.1">
    <property type="nucleotide sequence ID" value="NZ_JAHWXT010000001.1"/>
</dbReference>
<evidence type="ECO:0000313" key="14">
    <source>
        <dbReference type="EMBL" id="MCF0263862.1"/>
    </source>
</evidence>
<feature type="signal peptide" evidence="12">
    <location>
        <begin position="1"/>
        <end position="28"/>
    </location>
</feature>
<dbReference type="Pfam" id="PF07715">
    <property type="entry name" value="Plug"/>
    <property type="match status" value="1"/>
</dbReference>
<dbReference type="Gene3D" id="2.170.130.10">
    <property type="entry name" value="TonB-dependent receptor, plug domain"/>
    <property type="match status" value="1"/>
</dbReference>
<gene>
    <name evidence="14" type="ORF">KW868_05180</name>
</gene>
<keyword evidence="4" id="KW-0406">Ion transport</keyword>
<dbReference type="Gene3D" id="2.40.170.20">
    <property type="entry name" value="TonB-dependent receptor, beta-barrel domain"/>
    <property type="match status" value="1"/>
</dbReference>
<dbReference type="InterPro" id="IPR012910">
    <property type="entry name" value="Plug_dom"/>
</dbReference>
<proteinExistence type="inferred from homology"/>
<keyword evidence="3 10" id="KW-1134">Transmembrane beta strand</keyword>
<dbReference type="InterPro" id="IPR036942">
    <property type="entry name" value="Beta-barrel_TonB_sf"/>
</dbReference>
<evidence type="ECO:0000256" key="5">
    <source>
        <dbReference type="ARBA" id="ARBA00022692"/>
    </source>
</evidence>
<evidence type="ECO:0000256" key="11">
    <source>
        <dbReference type="RuleBase" id="RU003357"/>
    </source>
</evidence>
<dbReference type="InterPro" id="IPR011662">
    <property type="entry name" value="Secretin/TonB_short_N"/>
</dbReference>
<dbReference type="PROSITE" id="PS52016">
    <property type="entry name" value="TONB_DEPENDENT_REC_3"/>
    <property type="match status" value="1"/>
</dbReference>
<dbReference type="SMART" id="SM00965">
    <property type="entry name" value="STN"/>
    <property type="match status" value="1"/>
</dbReference>
<evidence type="ECO:0000256" key="2">
    <source>
        <dbReference type="ARBA" id="ARBA00022448"/>
    </source>
</evidence>
<dbReference type="GO" id="GO:0009279">
    <property type="term" value="C:cell outer membrane"/>
    <property type="evidence" value="ECO:0007669"/>
    <property type="project" value="UniProtKB-SubCell"/>
</dbReference>
<dbReference type="Pfam" id="PF07660">
    <property type="entry name" value="STN"/>
    <property type="match status" value="1"/>
</dbReference>
<comment type="similarity">
    <text evidence="10 11">Belongs to the TonB-dependent receptor family.</text>
</comment>
<dbReference type="GO" id="GO:0015344">
    <property type="term" value="F:siderophore uptake transmembrane transporter activity"/>
    <property type="evidence" value="ECO:0007669"/>
    <property type="project" value="TreeGrafter"/>
</dbReference>
<keyword evidence="5 10" id="KW-0812">Transmembrane</keyword>
<keyword evidence="7 11" id="KW-0798">TonB box</keyword>
<dbReference type="Proteomes" id="UP000887320">
    <property type="component" value="Unassembled WGS sequence"/>
</dbReference>
<evidence type="ECO:0000313" key="15">
    <source>
        <dbReference type="Proteomes" id="UP000887320"/>
    </source>
</evidence>
<keyword evidence="12" id="KW-0732">Signal</keyword>
<comment type="subcellular location">
    <subcellularLocation>
        <location evidence="1 10">Cell outer membrane</location>
        <topology evidence="1 10">Multi-pass membrane protein</topology>
    </subcellularLocation>
</comment>
<dbReference type="InterPro" id="IPR039426">
    <property type="entry name" value="TonB-dep_rcpt-like"/>
</dbReference>
<evidence type="ECO:0000259" key="13">
    <source>
        <dbReference type="SMART" id="SM00965"/>
    </source>
</evidence>
<evidence type="ECO:0000256" key="4">
    <source>
        <dbReference type="ARBA" id="ARBA00022496"/>
    </source>
</evidence>
<evidence type="ECO:0000256" key="12">
    <source>
        <dbReference type="SAM" id="SignalP"/>
    </source>
</evidence>
<accession>A0A8X8KGA1</accession>
<evidence type="ECO:0000256" key="9">
    <source>
        <dbReference type="ARBA" id="ARBA00023237"/>
    </source>
</evidence>
<dbReference type="InterPro" id="IPR000531">
    <property type="entry name" value="Beta-barrel_TonB"/>
</dbReference>
<dbReference type="Gene3D" id="3.55.50.30">
    <property type="match status" value="1"/>
</dbReference>
<dbReference type="PANTHER" id="PTHR32552">
    <property type="entry name" value="FERRICHROME IRON RECEPTOR-RELATED"/>
    <property type="match status" value="1"/>
</dbReference>
<evidence type="ECO:0000256" key="1">
    <source>
        <dbReference type="ARBA" id="ARBA00004571"/>
    </source>
</evidence>
<keyword evidence="9 10" id="KW-0998">Cell outer membrane</keyword>
<dbReference type="AlphaFoldDB" id="A0A8X8KGA1"/>
<keyword evidence="4" id="KW-0410">Iron transport</keyword>
<evidence type="ECO:0000256" key="8">
    <source>
        <dbReference type="ARBA" id="ARBA00023136"/>
    </source>
</evidence>
<dbReference type="Pfam" id="PF00593">
    <property type="entry name" value="TonB_dep_Rec_b-barrel"/>
    <property type="match status" value="1"/>
</dbReference>
<dbReference type="PANTHER" id="PTHR32552:SF74">
    <property type="entry name" value="HYDROXAMATE SIDEROPHORE RECEPTOR FHUE"/>
    <property type="match status" value="1"/>
</dbReference>
<protein>
    <submittedName>
        <fullName evidence="14">TonB-dependent receptor</fullName>
    </submittedName>
</protein>
<keyword evidence="8 10" id="KW-0472">Membrane</keyword>
<dbReference type="SUPFAM" id="SSF56935">
    <property type="entry name" value="Porins"/>
    <property type="match status" value="1"/>
</dbReference>
<evidence type="ECO:0000256" key="6">
    <source>
        <dbReference type="ARBA" id="ARBA00023004"/>
    </source>
</evidence>
<evidence type="ECO:0000256" key="10">
    <source>
        <dbReference type="PROSITE-ProRule" id="PRU01360"/>
    </source>
</evidence>
<evidence type="ECO:0000256" key="3">
    <source>
        <dbReference type="ARBA" id="ARBA00022452"/>
    </source>
</evidence>
<dbReference type="InterPro" id="IPR037066">
    <property type="entry name" value="Plug_dom_sf"/>
</dbReference>
<keyword evidence="14" id="KW-0675">Receptor</keyword>
<keyword evidence="6" id="KW-0408">Iron</keyword>
<name>A0A8X8KGA1_ACIGI</name>
<organism evidence="14 15">
    <name type="scientific">Acinetobacter guillouiae</name>
    <name type="common">Acinetobacter genomosp. 11</name>
    <dbReference type="NCBI Taxonomy" id="106649"/>
    <lineage>
        <taxon>Bacteria</taxon>
        <taxon>Pseudomonadati</taxon>
        <taxon>Pseudomonadota</taxon>
        <taxon>Gammaproteobacteria</taxon>
        <taxon>Moraxellales</taxon>
        <taxon>Moraxellaceae</taxon>
        <taxon>Acinetobacter</taxon>
    </lineage>
</organism>
<sequence>MKIATQPSSLYIALFIAMSGISVSAAFAADDTTNKYSNSATYNFNITSTSLETALIQFTEQSSIQFIVPSELTLNKRSVALHGQYTAVQALSQILQGTGLSAKFVNETTFALTLTDSDQHVLDAVRVEGSNQTGNNGVYLGGINNADLSSLTGANGSRDLTATEGNSSYAQGNVTVGGNRPIAAQKVTQSVTVVGQQELQDKKAISLADALQSATGVYSLGANNAVQNAGFYTRGHAIDSFTTDGVSSKNFSPNSFASEMALYDHIEVLRGGDAFTGSSNSANPSASINLVRKKPLEQHQTTFEVSAGSWDHYRQVLDMTGPLNSVGTLRGRFIVSNDLNKNFWDHGDTSKQVLNGQLEYDFSPKTTLNIGASGGYAKSKPWAVSVLTDESFEFPRNFSTVFGGNKEETKSAGVNFSLDHQFNNEWSFKLQGNKDWRDIDSNTMSVSTRYDPLEKPRDRYTNNYFIYYPYVSTSSNASEGLVASLLGNINLFGLNQGVDFATTYAGNKSKFRSRNGANEEARMDFTDFRDIDFSSIHSSVNLGDMYLSSNDYKTYSAYLKLDLQPFNGLHILTGPRWTRMQPSGIQEGANKTEDNINIPSTAIRYDLNKNYSIYASYVDLFEYVNEYLTRSGKPLDPIEGNSQEIGIKFSNDDKNLTATLAVFKSKINNQIESEDTGSPRYNGPTYYENQSYQENNKGIDFSLDGKIKPYWQTSIGYKYTKKKYKQEPGKETSLMSGLPWHFKFSNQFNLSGNDFLDKITLGVSTAFISKRNEQGYRYPSGSFNKSDRIKVSESIKSYAVTDIFARYQINNNWNIQLNLNNVFDKKYTYASFPISAGTSFYGTPINYFFTLQSKF</sequence>
<feature type="chain" id="PRO_5036450181" evidence="12">
    <location>
        <begin position="29"/>
        <end position="855"/>
    </location>
</feature>
<comment type="caution">
    <text evidence="14">The sequence shown here is derived from an EMBL/GenBank/DDBJ whole genome shotgun (WGS) entry which is preliminary data.</text>
</comment>
<evidence type="ECO:0000256" key="7">
    <source>
        <dbReference type="ARBA" id="ARBA00023077"/>
    </source>
</evidence>
<dbReference type="EMBL" id="JAHWXT010000001">
    <property type="protein sequence ID" value="MCF0263862.1"/>
    <property type="molecule type" value="Genomic_DNA"/>
</dbReference>
<keyword evidence="2 10" id="KW-0813">Transport</keyword>